<dbReference type="GO" id="GO:0005739">
    <property type="term" value="C:mitochondrion"/>
    <property type="evidence" value="ECO:0007669"/>
    <property type="project" value="UniProtKB-ARBA"/>
</dbReference>
<evidence type="ECO:0000256" key="7">
    <source>
        <dbReference type="ARBA" id="ARBA00022723"/>
    </source>
</evidence>
<protein>
    <recommendedName>
        <fullName evidence="4">UDP-3-O-acyl-N-acetylglucosamine deacetylase</fullName>
        <ecNumber evidence="4">3.5.1.108</ecNumber>
    </recommendedName>
</protein>
<dbReference type="EMBL" id="CAMGYJ010000006">
    <property type="protein sequence ID" value="CAI0432016.1"/>
    <property type="molecule type" value="Genomic_DNA"/>
</dbReference>
<gene>
    <name evidence="13" type="ORF">LITE_LOCUS23250</name>
</gene>
<dbReference type="InterPro" id="IPR020568">
    <property type="entry name" value="Ribosomal_Su5_D2-typ_SF"/>
</dbReference>
<proteinExistence type="inferred from homology"/>
<evidence type="ECO:0000256" key="1">
    <source>
        <dbReference type="ARBA" id="ARBA00001947"/>
    </source>
</evidence>
<dbReference type="GO" id="GO:0046872">
    <property type="term" value="F:metal ion binding"/>
    <property type="evidence" value="ECO:0007669"/>
    <property type="project" value="UniProtKB-KW"/>
</dbReference>
<comment type="function">
    <text evidence="12">Involved in the biosynthesis of lipid A, a phosphorylated glycolipid that in bacteria anchors the lipopolysaccharide to the outer membrane of the cell. Lipid A-like molecules in plants may serve as structural components of the outer membranes of mitochondria and/or chloroplasts, or may be involved in signal transduction or plant defense responses.</text>
</comment>
<evidence type="ECO:0000313" key="14">
    <source>
        <dbReference type="Proteomes" id="UP001154282"/>
    </source>
</evidence>
<evidence type="ECO:0000256" key="9">
    <source>
        <dbReference type="ARBA" id="ARBA00022833"/>
    </source>
</evidence>
<dbReference type="InterPro" id="IPR015870">
    <property type="entry name" value="UDP-acyl_N-AcGlcN_deAcase_N"/>
</dbReference>
<reference evidence="13" key="1">
    <citation type="submission" date="2022-08" db="EMBL/GenBank/DDBJ databases">
        <authorList>
            <person name="Gutierrez-Valencia J."/>
        </authorList>
    </citation>
    <scope>NUCLEOTIDE SEQUENCE</scope>
</reference>
<dbReference type="GO" id="GO:0009245">
    <property type="term" value="P:lipid A biosynthetic process"/>
    <property type="evidence" value="ECO:0007669"/>
    <property type="project" value="UniProtKB-KW"/>
</dbReference>
<evidence type="ECO:0000256" key="5">
    <source>
        <dbReference type="ARBA" id="ARBA00022516"/>
    </source>
</evidence>
<dbReference type="GO" id="GO:0016020">
    <property type="term" value="C:membrane"/>
    <property type="evidence" value="ECO:0007669"/>
    <property type="project" value="GOC"/>
</dbReference>
<name>A0AAV0LCZ3_9ROSI</name>
<dbReference type="PANTHER" id="PTHR33694">
    <property type="entry name" value="UDP-3-O-ACYL-N-ACETYLGLUCOSAMINE DEACETYLASE 1, MITOCHONDRIAL-RELATED"/>
    <property type="match status" value="1"/>
</dbReference>
<dbReference type="PANTHER" id="PTHR33694:SF1">
    <property type="entry name" value="UDP-3-O-ACYL-N-ACETYLGLUCOSAMINE DEACETYLASE 1, MITOCHONDRIAL-RELATED"/>
    <property type="match status" value="1"/>
</dbReference>
<keyword evidence="8" id="KW-0378">Hydrolase</keyword>
<evidence type="ECO:0000256" key="12">
    <source>
        <dbReference type="ARBA" id="ARBA00024987"/>
    </source>
</evidence>
<dbReference type="InterPro" id="IPR011334">
    <property type="entry name" value="UDP-acyl_GlcNac_deAcase_C"/>
</dbReference>
<dbReference type="EC" id="3.5.1.108" evidence="4"/>
<evidence type="ECO:0000256" key="6">
    <source>
        <dbReference type="ARBA" id="ARBA00022556"/>
    </source>
</evidence>
<evidence type="ECO:0000256" key="10">
    <source>
        <dbReference type="ARBA" id="ARBA00023098"/>
    </source>
</evidence>
<comment type="catalytic activity">
    <reaction evidence="11">
        <text>a UDP-3-O-[(3R)-3-hydroxyacyl]-N-acetyl-alpha-D-glucosamine + H2O = a UDP-3-O-[(3R)-3-hydroxyacyl]-alpha-D-glucosamine + acetate</text>
        <dbReference type="Rhea" id="RHEA:67816"/>
        <dbReference type="ChEBI" id="CHEBI:15377"/>
        <dbReference type="ChEBI" id="CHEBI:30089"/>
        <dbReference type="ChEBI" id="CHEBI:137740"/>
        <dbReference type="ChEBI" id="CHEBI:173225"/>
        <dbReference type="EC" id="3.5.1.108"/>
    </reaction>
</comment>
<keyword evidence="7" id="KW-0479">Metal-binding</keyword>
<dbReference type="GO" id="GO:0103117">
    <property type="term" value="F:UDP-3-O-acyl-N-acetylglucosamine deacetylase activity"/>
    <property type="evidence" value="ECO:0007669"/>
    <property type="project" value="UniProtKB-EC"/>
</dbReference>
<evidence type="ECO:0000256" key="8">
    <source>
        <dbReference type="ARBA" id="ARBA00022801"/>
    </source>
</evidence>
<comment type="caution">
    <text evidence="13">The sequence shown here is derived from an EMBL/GenBank/DDBJ whole genome shotgun (WGS) entry which is preliminary data.</text>
</comment>
<sequence>MALTRGLKSSAALISWKPTGRLQQTLAGCVELTGLGLHSGKSSKVMISPEFARKGRYFDCNSNCSIPASIDFALRPSPLSTTLSKDGVQVRTVEHLLSALEATGVDNCRIQIHSLDSDDSQVEIPILDGSSRQWVDLILEVGLRVAVDECGRSCERLAPHLNEPYHARVDDAFIAAFPSPELRITYGIHFPQVSEIGSQWVSFPLLDDSVYVQQIASSRTFCLLEQVLGALQVEQMREAGLIKGGSLENAIVCSASEGWLNGPLRLPDEPCRHKVLDLIGDLSLCAGSGNQGLPVAHIVAYKASSLMVSSTFVCGGHALHTDFARGLAKS</sequence>
<dbReference type="NCBIfam" id="TIGR00325">
    <property type="entry name" value="lpxC"/>
    <property type="match status" value="1"/>
</dbReference>
<dbReference type="Gene3D" id="3.30.1700.10">
    <property type="entry name" value="lpxc deacetylase, domain 2"/>
    <property type="match status" value="1"/>
</dbReference>
<comment type="cofactor">
    <cofactor evidence="1">
        <name>Zn(2+)</name>
        <dbReference type="ChEBI" id="CHEBI:29105"/>
    </cofactor>
</comment>
<dbReference type="Pfam" id="PF03331">
    <property type="entry name" value="LpxC"/>
    <property type="match status" value="1"/>
</dbReference>
<evidence type="ECO:0000256" key="11">
    <source>
        <dbReference type="ARBA" id="ARBA00024535"/>
    </source>
</evidence>
<keyword evidence="6" id="KW-0441">Lipid A biosynthesis</keyword>
<dbReference type="InterPro" id="IPR004463">
    <property type="entry name" value="UDP-acyl_GlcNac_deAcase"/>
</dbReference>
<comment type="similarity">
    <text evidence="3">Belongs to the LpxC family.</text>
</comment>
<evidence type="ECO:0000256" key="3">
    <source>
        <dbReference type="ARBA" id="ARBA00006170"/>
    </source>
</evidence>
<keyword evidence="10" id="KW-0443">Lipid metabolism</keyword>
<dbReference type="AlphaFoldDB" id="A0AAV0LCZ3"/>
<evidence type="ECO:0000256" key="2">
    <source>
        <dbReference type="ARBA" id="ARBA00005002"/>
    </source>
</evidence>
<keyword evidence="14" id="KW-1185">Reference proteome</keyword>
<dbReference type="Gene3D" id="3.30.230.20">
    <property type="entry name" value="lpxc deacetylase, domain 1"/>
    <property type="match status" value="1"/>
</dbReference>
<dbReference type="GO" id="GO:2001289">
    <property type="term" value="P:lipid X metabolic process"/>
    <property type="evidence" value="ECO:0007669"/>
    <property type="project" value="UniProtKB-ARBA"/>
</dbReference>
<dbReference type="Proteomes" id="UP001154282">
    <property type="component" value="Unassembled WGS sequence"/>
</dbReference>
<organism evidence="13 14">
    <name type="scientific">Linum tenue</name>
    <dbReference type="NCBI Taxonomy" id="586396"/>
    <lineage>
        <taxon>Eukaryota</taxon>
        <taxon>Viridiplantae</taxon>
        <taxon>Streptophyta</taxon>
        <taxon>Embryophyta</taxon>
        <taxon>Tracheophyta</taxon>
        <taxon>Spermatophyta</taxon>
        <taxon>Magnoliopsida</taxon>
        <taxon>eudicotyledons</taxon>
        <taxon>Gunneridae</taxon>
        <taxon>Pentapetalae</taxon>
        <taxon>rosids</taxon>
        <taxon>fabids</taxon>
        <taxon>Malpighiales</taxon>
        <taxon>Linaceae</taxon>
        <taxon>Linum</taxon>
    </lineage>
</organism>
<dbReference type="SUPFAM" id="SSF54211">
    <property type="entry name" value="Ribosomal protein S5 domain 2-like"/>
    <property type="match status" value="2"/>
</dbReference>
<accession>A0AAV0LCZ3</accession>
<comment type="pathway">
    <text evidence="2">Glycolipid biosynthesis; lipid IV(A) biosynthesis; lipid IV(A) from (3R)-3-hydroxytetradecanoyl-[acyl-carrier-protein] and UDP-N-acetyl-alpha-D-glucosamine: step 2/6.</text>
</comment>
<keyword evidence="5" id="KW-0444">Lipid biosynthesis</keyword>
<keyword evidence="9" id="KW-0862">Zinc</keyword>
<evidence type="ECO:0000313" key="13">
    <source>
        <dbReference type="EMBL" id="CAI0432016.1"/>
    </source>
</evidence>
<evidence type="ECO:0000256" key="4">
    <source>
        <dbReference type="ARBA" id="ARBA00012745"/>
    </source>
</evidence>